<dbReference type="RefSeq" id="WP_269034448.1">
    <property type="nucleotide sequence ID" value="NZ_CP114040.1"/>
</dbReference>
<organism evidence="1 2">
    <name type="scientific">Nannocystis punicea</name>
    <dbReference type="NCBI Taxonomy" id="2995304"/>
    <lineage>
        <taxon>Bacteria</taxon>
        <taxon>Pseudomonadati</taxon>
        <taxon>Myxococcota</taxon>
        <taxon>Polyangia</taxon>
        <taxon>Nannocystales</taxon>
        <taxon>Nannocystaceae</taxon>
        <taxon>Nannocystis</taxon>
    </lineage>
</organism>
<evidence type="ECO:0000313" key="2">
    <source>
        <dbReference type="Proteomes" id="UP001164459"/>
    </source>
</evidence>
<dbReference type="PANTHER" id="PTHR38847:SF1">
    <property type="entry name" value="PSEUDOURIDINE SYNTHASE RSUA_RLUA-LIKE DOMAIN-CONTAINING PROTEIN"/>
    <property type="match status" value="1"/>
</dbReference>
<dbReference type="Proteomes" id="UP001164459">
    <property type="component" value="Chromosome"/>
</dbReference>
<reference evidence="1" key="1">
    <citation type="submission" date="2022-11" db="EMBL/GenBank/DDBJ databases">
        <title>Minimal conservation of predation-associated metabolite biosynthetic gene clusters underscores biosynthetic potential of Myxococcota including descriptions for ten novel species: Archangium lansinium sp. nov., Myxococcus landrumus sp. nov., Nannocystis bai.</title>
        <authorList>
            <person name="Ahearne A."/>
            <person name="Stevens C."/>
            <person name="Dowd S."/>
        </authorList>
    </citation>
    <scope>NUCLEOTIDE SEQUENCE</scope>
    <source>
        <strain evidence="1">Fl3</strain>
    </source>
</reference>
<sequence>MLIPSAQTGLQKALLAIIAAGGVAPAEGADDSYIIEEIRAVGPGCPPGTFDFDAEGQHFVYDEMILWHPDPAGRTVQYTNCLTTIAIDVAEGIQVSVAHARARGHATLDPGIVARHTMKFFFAGDPSGAMSHTELTGPFDDDYDLSGQLSPGGEAWSTCGEPVVLGIDSSLQLNASHNPAGTAELSVDRLDMKIQARRC</sequence>
<dbReference type="EMBL" id="CP114040">
    <property type="protein sequence ID" value="WAS92098.1"/>
    <property type="molecule type" value="Genomic_DNA"/>
</dbReference>
<name>A0ABY7GYM2_9BACT</name>
<keyword evidence="2" id="KW-1185">Reference proteome</keyword>
<dbReference type="InterPro" id="IPR025649">
    <property type="entry name" value="DUF4360"/>
</dbReference>
<protein>
    <submittedName>
        <fullName evidence="1">DUF4360 domain-containing protein</fullName>
    </submittedName>
</protein>
<evidence type="ECO:0000313" key="1">
    <source>
        <dbReference type="EMBL" id="WAS92098.1"/>
    </source>
</evidence>
<accession>A0ABY7GYM2</accession>
<proteinExistence type="predicted"/>
<dbReference type="Pfam" id="PF14273">
    <property type="entry name" value="DUF4360"/>
    <property type="match status" value="1"/>
</dbReference>
<dbReference type="PANTHER" id="PTHR38847">
    <property type="match status" value="1"/>
</dbReference>
<gene>
    <name evidence="1" type="ORF">O0S08_38440</name>
</gene>